<dbReference type="EMBL" id="HBNS01039789">
    <property type="protein sequence ID" value="CAE4637753.1"/>
    <property type="molecule type" value="Transcribed_RNA"/>
</dbReference>
<gene>
    <name evidence="2" type="ORF">DBRI00130_LOCUS30989</name>
</gene>
<feature type="chain" id="PRO_5031438003" evidence="1">
    <location>
        <begin position="23"/>
        <end position="326"/>
    </location>
</feature>
<evidence type="ECO:0000256" key="1">
    <source>
        <dbReference type="SAM" id="SignalP"/>
    </source>
</evidence>
<protein>
    <submittedName>
        <fullName evidence="2">Uncharacterized protein</fullName>
    </submittedName>
</protein>
<accession>A0A7S4S883</accession>
<organism evidence="2">
    <name type="scientific">Ditylum brightwellii</name>
    <dbReference type="NCBI Taxonomy" id="49249"/>
    <lineage>
        <taxon>Eukaryota</taxon>
        <taxon>Sar</taxon>
        <taxon>Stramenopiles</taxon>
        <taxon>Ochrophyta</taxon>
        <taxon>Bacillariophyta</taxon>
        <taxon>Mediophyceae</taxon>
        <taxon>Lithodesmiophycidae</taxon>
        <taxon>Lithodesmiales</taxon>
        <taxon>Lithodesmiaceae</taxon>
        <taxon>Ditylum</taxon>
    </lineage>
</organism>
<proteinExistence type="predicted"/>
<reference evidence="2" key="1">
    <citation type="submission" date="2021-01" db="EMBL/GenBank/DDBJ databases">
        <authorList>
            <person name="Corre E."/>
            <person name="Pelletier E."/>
            <person name="Niang G."/>
            <person name="Scheremetjew M."/>
            <person name="Finn R."/>
            <person name="Kale V."/>
            <person name="Holt S."/>
            <person name="Cochrane G."/>
            <person name="Meng A."/>
            <person name="Brown T."/>
            <person name="Cohen L."/>
        </authorList>
    </citation>
    <scope>NUCLEOTIDE SEQUENCE</scope>
    <source>
        <strain evidence="2">GSO104</strain>
    </source>
</reference>
<sequence>MVNLRHVRNSLALLMLIPMIRQFIPVKELMYDTREIIPDPGNPEPKPVRVPVFYNVYADVARISLATSIIKEQITQLRPEHEVFIRSIGAAVKVENATLIRHDEEGDETGTLGLLWQHCRSHTTDKVVYIHNKGSFHPSAANDKLRRFLTRGALSEECLSMPPSCNICSSRMSPIPHPHTPGNMWLARCEYIKKLINPLEFNLRMVQVYNLKKKDNSCVGTGRYAAEHWIHSHPSNMPCDLSSDDYTWNYNGVPTSDFEMKLEPAPQFEMKKYEKPTNGCGPIQGTMIKPRLKEYESLYPNETVPESWWGWKFFNVLYNNKTMKES</sequence>
<keyword evidence="1" id="KW-0732">Signal</keyword>
<name>A0A7S4S883_9STRA</name>
<feature type="signal peptide" evidence="1">
    <location>
        <begin position="1"/>
        <end position="22"/>
    </location>
</feature>
<dbReference type="AlphaFoldDB" id="A0A7S4S883"/>
<evidence type="ECO:0000313" key="2">
    <source>
        <dbReference type="EMBL" id="CAE4637753.1"/>
    </source>
</evidence>